<dbReference type="KEGG" id="bxb:DR64_7275"/>
<evidence type="ECO:0000256" key="1">
    <source>
        <dbReference type="SAM" id="MobiDB-lite"/>
    </source>
</evidence>
<reference evidence="2 3" key="1">
    <citation type="journal article" date="2006" name="Proc. Natl. Acad. Sci. U.S.A.">
        <title>Burkholderia xenovorans LB400 harbors a multi-replicon, 9.73-Mbp genome shaped for versatility.</title>
        <authorList>
            <person name="Chain P.S."/>
            <person name="Denef V.J."/>
            <person name="Konstantinidis K.T."/>
            <person name="Vergez L.M."/>
            <person name="Agullo L."/>
            <person name="Reyes V.L."/>
            <person name="Hauser L."/>
            <person name="Cordova M."/>
            <person name="Gomez L."/>
            <person name="Gonzalez M."/>
            <person name="Land M."/>
            <person name="Lao V."/>
            <person name="Larimer F."/>
            <person name="LiPuma J.J."/>
            <person name="Mahenthiralingam E."/>
            <person name="Malfatti S.A."/>
            <person name="Marx C.J."/>
            <person name="Parnell J.J."/>
            <person name="Ramette A."/>
            <person name="Richardson P."/>
            <person name="Seeger M."/>
            <person name="Smith D."/>
            <person name="Spilker T."/>
            <person name="Sul W.J."/>
            <person name="Tsoi T.V."/>
            <person name="Ulrich L.E."/>
            <person name="Zhulin I.B."/>
            <person name="Tiedje J.M."/>
        </authorList>
    </citation>
    <scope>NUCLEOTIDE SEQUENCE [LARGE SCALE GENOMIC DNA]</scope>
    <source>
        <strain evidence="2 3">LB400</strain>
    </source>
</reference>
<dbReference type="Proteomes" id="UP000001817">
    <property type="component" value="Chromosome 2"/>
</dbReference>
<keyword evidence="3" id="KW-1185">Reference proteome</keyword>
<dbReference type="AlphaFoldDB" id="Q13PI2"/>
<dbReference type="EMBL" id="CP000271">
    <property type="protein sequence ID" value="ABE34007.1"/>
    <property type="molecule type" value="Genomic_DNA"/>
</dbReference>
<dbReference type="KEGG" id="bxe:Bxe_B1975"/>
<dbReference type="PATRIC" id="fig|266265.5.peg.5764"/>
<evidence type="ECO:0000313" key="2">
    <source>
        <dbReference type="EMBL" id="ABE34007.1"/>
    </source>
</evidence>
<organism evidence="2 3">
    <name type="scientific">Paraburkholderia xenovorans (strain LB400)</name>
    <dbReference type="NCBI Taxonomy" id="266265"/>
    <lineage>
        <taxon>Bacteria</taxon>
        <taxon>Pseudomonadati</taxon>
        <taxon>Pseudomonadota</taxon>
        <taxon>Betaproteobacteria</taxon>
        <taxon>Burkholderiales</taxon>
        <taxon>Burkholderiaceae</taxon>
        <taxon>Paraburkholderia</taxon>
    </lineage>
</organism>
<dbReference type="STRING" id="266265.Bxe_B1975"/>
<accession>Q13PI2</accession>
<sequence>MNTAPNEPTGRAGNVAGPVTGRRGGWRRSSLSLVAELAALLHATRAPARGSVSALDTTTGSTIDCSLASSLWSVLIDPCG</sequence>
<evidence type="ECO:0000313" key="3">
    <source>
        <dbReference type="Proteomes" id="UP000001817"/>
    </source>
</evidence>
<dbReference type="RefSeq" id="WP_011491359.1">
    <property type="nucleotide sequence ID" value="NC_007952.1"/>
</dbReference>
<gene>
    <name evidence="2" type="ORF">Bxe_B1975</name>
</gene>
<proteinExistence type="predicted"/>
<feature type="region of interest" description="Disordered" evidence="1">
    <location>
        <begin position="1"/>
        <end position="23"/>
    </location>
</feature>
<name>Q13PI2_PARXL</name>
<protein>
    <submittedName>
        <fullName evidence="2">Uncharacterized protein</fullName>
    </submittedName>
</protein>